<keyword evidence="1" id="KW-1133">Transmembrane helix</keyword>
<dbReference type="EMBL" id="JAMJEV010000023">
    <property type="protein sequence ID" value="MDO0825260.1"/>
    <property type="molecule type" value="Genomic_DNA"/>
</dbReference>
<evidence type="ECO:0000313" key="4">
    <source>
        <dbReference type="Proteomes" id="UP001176021"/>
    </source>
</evidence>
<evidence type="ECO:0000256" key="1">
    <source>
        <dbReference type="SAM" id="Phobius"/>
    </source>
</evidence>
<dbReference type="PANTHER" id="PTHR30572">
    <property type="entry name" value="MEMBRANE COMPONENT OF TRANSPORTER-RELATED"/>
    <property type="match status" value="1"/>
</dbReference>
<keyword evidence="1" id="KW-0472">Membrane</keyword>
<feature type="transmembrane region" description="Helical" evidence="1">
    <location>
        <begin position="20"/>
        <end position="44"/>
    </location>
</feature>
<sequence>MNIINELTIRHLKQNKRRTLVTILGVIISVAMVTAVATISVSFMELLQRQTIASDGEWHVLYQDVTKEQLEAVKNDEVTKALVISRDRGYALLEEGQNRNKPYLFIKEYNAQGFEQFPIELSQGRLPKANNEVVISEEIAENAKVDYEIGDRLILDIGKRFNKDSVQELFQRAPLQLENGKRTETLKGSLTKSYTVVGIIKRPTWEPTWAPGYTIISYIDERMIGANETVNASVIVARM</sequence>
<dbReference type="PANTHER" id="PTHR30572:SF4">
    <property type="entry name" value="ABC TRANSPORTER PERMEASE YTRF"/>
    <property type="match status" value="1"/>
</dbReference>
<keyword evidence="1" id="KW-0812">Transmembrane</keyword>
<gene>
    <name evidence="3" type="ORF">M8H41_20725</name>
</gene>
<dbReference type="Proteomes" id="UP001176021">
    <property type="component" value="Unassembled WGS sequence"/>
</dbReference>
<feature type="domain" description="MacB-like periplasmic core" evidence="2">
    <location>
        <begin position="19"/>
        <end position="203"/>
    </location>
</feature>
<dbReference type="InterPro" id="IPR025857">
    <property type="entry name" value="MacB_PCD"/>
</dbReference>
<keyword evidence="4" id="KW-1185">Reference proteome</keyword>
<accession>A0ABT8QV93</accession>
<evidence type="ECO:0000259" key="2">
    <source>
        <dbReference type="Pfam" id="PF12704"/>
    </source>
</evidence>
<evidence type="ECO:0000313" key="3">
    <source>
        <dbReference type="EMBL" id="MDO0825260.1"/>
    </source>
</evidence>
<dbReference type="Pfam" id="PF12704">
    <property type="entry name" value="MacB_PCD"/>
    <property type="match status" value="1"/>
</dbReference>
<comment type="caution">
    <text evidence="3">The sequence shown here is derived from an EMBL/GenBank/DDBJ whole genome shotgun (WGS) entry which is preliminary data.</text>
</comment>
<organism evidence="3 4">
    <name type="scientific">Desulfosporosinus nitroreducens</name>
    <dbReference type="NCBI Taxonomy" id="2018668"/>
    <lineage>
        <taxon>Bacteria</taxon>
        <taxon>Bacillati</taxon>
        <taxon>Bacillota</taxon>
        <taxon>Clostridia</taxon>
        <taxon>Eubacteriales</taxon>
        <taxon>Desulfitobacteriaceae</taxon>
        <taxon>Desulfosporosinus</taxon>
    </lineage>
</organism>
<proteinExistence type="predicted"/>
<protein>
    <submittedName>
        <fullName evidence="3">ABC transporter permease</fullName>
    </submittedName>
</protein>
<reference evidence="3" key="1">
    <citation type="submission" date="2022-05" db="EMBL/GenBank/DDBJ databases">
        <title>Expanded diversity of anoxic marine methylotrophy in a Black Sea sulfate reducing microorganism.</title>
        <authorList>
            <person name="Fischer P.Q."/>
            <person name="Stams A.J.M."/>
            <person name="Villanueva L."/>
            <person name="Sousa D.Z."/>
        </authorList>
    </citation>
    <scope>NUCLEOTIDE SEQUENCE</scope>
    <source>
        <strain evidence="3">P130</strain>
    </source>
</reference>
<dbReference type="InterPro" id="IPR050250">
    <property type="entry name" value="Macrolide_Exporter_MacB"/>
</dbReference>
<name>A0ABT8QV93_9FIRM</name>
<dbReference type="RefSeq" id="WP_302049890.1">
    <property type="nucleotide sequence ID" value="NZ_JAMJEV010000023.1"/>
</dbReference>